<evidence type="ECO:0000313" key="9">
    <source>
        <dbReference type="EMBL" id="AEA65584.1"/>
    </source>
</evidence>
<dbReference type="SMART" id="SM00528">
    <property type="entry name" value="HNS"/>
    <property type="match status" value="1"/>
</dbReference>
<evidence type="ECO:0000256" key="3">
    <source>
        <dbReference type="ARBA" id="ARBA00022490"/>
    </source>
</evidence>
<dbReference type="PANTHER" id="PTHR38097">
    <property type="match status" value="1"/>
</dbReference>
<dbReference type="KEGG" id="bgd:bgla_1p0960"/>
<evidence type="ECO:0000256" key="4">
    <source>
        <dbReference type="ARBA" id="ARBA00023125"/>
    </source>
</evidence>
<evidence type="ECO:0000256" key="1">
    <source>
        <dbReference type="ARBA" id="ARBA00004453"/>
    </source>
</evidence>
<keyword evidence="7" id="KW-0614">Plasmid</keyword>
<evidence type="ECO:0000256" key="5">
    <source>
        <dbReference type="SAM" id="MobiDB-lite"/>
    </source>
</evidence>
<dbReference type="RefSeq" id="WP_013699878.1">
    <property type="nucleotide sequence ID" value="NC_015382.1"/>
</dbReference>
<dbReference type="Pfam" id="PF00816">
    <property type="entry name" value="Histone_HNS"/>
    <property type="match status" value="1"/>
</dbReference>
<gene>
    <name evidence="7" type="ordered locus">bgla_1p0960</name>
    <name evidence="8" type="ordered locus">bgla_1p1390</name>
    <name evidence="9" type="ordered locus">bgla_1p1940</name>
</gene>
<dbReference type="InterPro" id="IPR027444">
    <property type="entry name" value="H-NS_C_dom"/>
</dbReference>
<dbReference type="GO" id="GO:0003677">
    <property type="term" value="F:DNA binding"/>
    <property type="evidence" value="ECO:0007669"/>
    <property type="project" value="UniProtKB-KW"/>
</dbReference>
<dbReference type="Gene3D" id="4.10.430.30">
    <property type="match status" value="1"/>
</dbReference>
<protein>
    <submittedName>
        <fullName evidence="7">Histone family protein nucleoid-structuring protein H-NS</fullName>
    </submittedName>
</protein>
<comment type="similarity">
    <text evidence="2">Belongs to the histone-like protein H-NS family.</text>
</comment>
<keyword evidence="4" id="KW-0238">DNA-binding</keyword>
<evidence type="ECO:0000256" key="2">
    <source>
        <dbReference type="ARBA" id="ARBA00010610"/>
    </source>
</evidence>
<dbReference type="KEGG" id="bgd:bgla_1p1390"/>
<dbReference type="EMBL" id="CP002601">
    <property type="protein sequence ID" value="AEA65496.1"/>
    <property type="molecule type" value="Genomic_DNA"/>
</dbReference>
<dbReference type="EMBL" id="CP002601">
    <property type="protein sequence ID" value="AEA65584.1"/>
    <property type="molecule type" value="Genomic_DNA"/>
</dbReference>
<keyword evidence="10" id="KW-1185">Reference proteome</keyword>
<dbReference type="HOGENOM" id="CLU_117503_5_1_4"/>
<evidence type="ECO:0000313" key="8">
    <source>
        <dbReference type="EMBL" id="AEA65533.1"/>
    </source>
</evidence>
<dbReference type="EMBL" id="CP002601">
    <property type="protein sequence ID" value="AEA65533.1"/>
    <property type="molecule type" value="Genomic_DNA"/>
</dbReference>
<proteinExistence type="inferred from homology"/>
<sequence length="96" mass="10537">MTTAKTYPELLAERAALEEKIARVRSDERAAALETVKQLMRDFGIDVAELGGRRAPKRLAGQQPAKYRDPASGKTWSGHGKAPAWIAGKDRSAFEI</sequence>
<evidence type="ECO:0000313" key="10">
    <source>
        <dbReference type="Proteomes" id="UP000008316"/>
    </source>
</evidence>
<geneLocation type="plasmid" evidence="7 10">
    <name>bgla_1p</name>
</geneLocation>
<feature type="region of interest" description="Disordered" evidence="5">
    <location>
        <begin position="59"/>
        <end position="83"/>
    </location>
</feature>
<dbReference type="PANTHER" id="PTHR38097:SF2">
    <property type="entry name" value="DNA-BINDING PROTEIN STPA"/>
    <property type="match status" value="1"/>
</dbReference>
<name>F2LRK2_BURGS</name>
<dbReference type="SUPFAM" id="SSF81273">
    <property type="entry name" value="H-NS histone-like proteins"/>
    <property type="match status" value="1"/>
</dbReference>
<keyword evidence="3" id="KW-0963">Cytoplasm</keyword>
<dbReference type="GO" id="GO:0009295">
    <property type="term" value="C:nucleoid"/>
    <property type="evidence" value="ECO:0007669"/>
    <property type="project" value="UniProtKB-SubCell"/>
</dbReference>
<evidence type="ECO:0000313" key="7">
    <source>
        <dbReference type="EMBL" id="AEA65496.1"/>
    </source>
</evidence>
<accession>F2LRK2</accession>
<dbReference type="Proteomes" id="UP000008316">
    <property type="component" value="Plasmid bgla_1p"/>
</dbReference>
<reference evidence="7 10" key="1">
    <citation type="journal article" date="2011" name="J. Bacteriol.">
        <title>Complete genome sequence of Burkholderia gladioli BSR3.</title>
        <authorList>
            <person name="Seo Y.S."/>
            <person name="Lim J."/>
            <person name="Choi B.S."/>
            <person name="Kim H."/>
            <person name="Goo E."/>
            <person name="Lee B."/>
            <person name="Lim J.S."/>
            <person name="Choi I.Y."/>
            <person name="Moon J.S."/>
            <person name="Kim J."/>
            <person name="Hwang I."/>
        </authorList>
    </citation>
    <scope>NUCLEOTIDE SEQUENCE [LARGE SCALE GENOMIC DNA]</scope>
    <source>
        <strain evidence="10">BSR3</strain>
        <plasmid evidence="7">bgla_1p</plasmid>
        <plasmid evidence="7">BSR3</plasmid>
    </source>
</reference>
<organism evidence="7 10">
    <name type="scientific">Burkholderia gladioli (strain BSR3)</name>
    <dbReference type="NCBI Taxonomy" id="999541"/>
    <lineage>
        <taxon>Bacteria</taxon>
        <taxon>Pseudomonadati</taxon>
        <taxon>Pseudomonadota</taxon>
        <taxon>Betaproteobacteria</taxon>
        <taxon>Burkholderiales</taxon>
        <taxon>Burkholderiaceae</taxon>
        <taxon>Burkholderia</taxon>
    </lineage>
</organism>
<dbReference type="AlphaFoldDB" id="F2LRK2"/>
<feature type="domain" description="DNA-binding protein H-NS-like C-terminal" evidence="6">
    <location>
        <begin position="54"/>
        <end position="96"/>
    </location>
</feature>
<evidence type="ECO:0000259" key="6">
    <source>
        <dbReference type="SMART" id="SM00528"/>
    </source>
</evidence>
<reference evidence="7" key="2">
    <citation type="submission" date="2011-03" db="EMBL/GenBank/DDBJ databases">
        <authorList>
            <person name="Seo Y.-S."/>
            <person name="Lim J."/>
            <person name="Choi B.-S."/>
            <person name="Kim H."/>
            <person name="Goo E."/>
            <person name="Lee B."/>
            <person name="Lim J.-S."/>
            <person name="Choi I.-Y."/>
            <person name="Moon J.S."/>
            <person name="Kim J."/>
            <person name="Hwang I."/>
        </authorList>
    </citation>
    <scope>NUCLEOTIDE SEQUENCE</scope>
    <source>
        <strain evidence="7">BSR3</strain>
        <plasmid evidence="7">bgla_1p</plasmid>
    </source>
</reference>
<dbReference type="KEGG" id="bgd:bgla_1p1940"/>
<comment type="subcellular location">
    <subcellularLocation>
        <location evidence="1">Cytoplasm</location>
        <location evidence="1">Nucleoid</location>
    </subcellularLocation>
</comment>